<evidence type="ECO:0000313" key="4">
    <source>
        <dbReference type="EMBL" id="CAI9772153.1"/>
    </source>
</evidence>
<evidence type="ECO:0008006" key="6">
    <source>
        <dbReference type="Google" id="ProtNLM"/>
    </source>
</evidence>
<evidence type="ECO:0000259" key="2">
    <source>
        <dbReference type="Pfam" id="PF11331"/>
    </source>
</evidence>
<feature type="region of interest" description="Disordered" evidence="1">
    <location>
        <begin position="889"/>
        <end position="940"/>
    </location>
</feature>
<dbReference type="GO" id="GO:1900150">
    <property type="term" value="P:regulation of defense response to fungus"/>
    <property type="evidence" value="ECO:0007669"/>
    <property type="project" value="InterPro"/>
</dbReference>
<dbReference type="InterPro" id="IPR040244">
    <property type="entry name" value="EDR4-like"/>
</dbReference>
<evidence type="ECO:0000259" key="3">
    <source>
        <dbReference type="Pfam" id="PF22910"/>
    </source>
</evidence>
<feature type="region of interest" description="Disordered" evidence="1">
    <location>
        <begin position="97"/>
        <end position="121"/>
    </location>
</feature>
<feature type="region of interest" description="Disordered" evidence="1">
    <location>
        <begin position="225"/>
        <end position="245"/>
    </location>
</feature>
<feature type="domain" description="Probable zinc-ribbon" evidence="2">
    <location>
        <begin position="1309"/>
        <end position="1352"/>
    </location>
</feature>
<dbReference type="Pfam" id="PF22910">
    <property type="entry name" value="EDR4-like_1st"/>
    <property type="match status" value="1"/>
</dbReference>
<feature type="domain" description="Enhanced disease resistance 4-like N-terminal" evidence="3">
    <location>
        <begin position="62"/>
        <end position="94"/>
    </location>
</feature>
<feature type="compositionally biased region" description="Low complexity" evidence="1">
    <location>
        <begin position="554"/>
        <end position="570"/>
    </location>
</feature>
<name>A0AAD2E0Y9_9LAMI</name>
<feature type="compositionally biased region" description="Polar residues" evidence="1">
    <location>
        <begin position="915"/>
        <end position="925"/>
    </location>
</feature>
<feature type="region of interest" description="Disordered" evidence="1">
    <location>
        <begin position="522"/>
        <end position="664"/>
    </location>
</feature>
<feature type="compositionally biased region" description="Basic and acidic residues" evidence="1">
    <location>
        <begin position="620"/>
        <end position="638"/>
    </location>
</feature>
<dbReference type="PANTHER" id="PTHR31105">
    <property type="entry name" value="EXTRA-LARGE G-PROTEIN-LIKE"/>
    <property type="match status" value="1"/>
</dbReference>
<feature type="compositionally biased region" description="Low complexity" evidence="1">
    <location>
        <begin position="229"/>
        <end position="239"/>
    </location>
</feature>
<dbReference type="EMBL" id="OU503047">
    <property type="protein sequence ID" value="CAI9772153.1"/>
    <property type="molecule type" value="Genomic_DNA"/>
</dbReference>
<proteinExistence type="predicted"/>
<accession>A0AAD2E0Y9</accession>
<feature type="region of interest" description="Disordered" evidence="1">
    <location>
        <begin position="395"/>
        <end position="495"/>
    </location>
</feature>
<evidence type="ECO:0000256" key="1">
    <source>
        <dbReference type="SAM" id="MobiDB-lite"/>
    </source>
</evidence>
<dbReference type="InterPro" id="IPR055126">
    <property type="entry name" value="EDR4-like_N"/>
</dbReference>
<feature type="compositionally biased region" description="Basic and acidic residues" evidence="1">
    <location>
        <begin position="425"/>
        <end position="450"/>
    </location>
</feature>
<feature type="compositionally biased region" description="Basic and acidic residues" evidence="1">
    <location>
        <begin position="799"/>
        <end position="818"/>
    </location>
</feature>
<gene>
    <name evidence="4" type="ORF">FPE_LOCUS19583</name>
</gene>
<protein>
    <recommendedName>
        <fullName evidence="6">Zinc-ribbon domain-containing protein</fullName>
    </recommendedName>
</protein>
<feature type="compositionally biased region" description="Polar residues" evidence="1">
    <location>
        <begin position="459"/>
        <end position="468"/>
    </location>
</feature>
<keyword evidence="5" id="KW-1185">Reference proteome</keyword>
<sequence>MKKSCQYLVLSCSLYVYIEIKQWNCSNCLLLFANKDFDCLSNSVVSLQSNNKVRMTTQISTKFRLVICPRCRQLLTELPELPLYKCGGCGTTLKSKTQRNDTNHDGVDLQDTNRVSESEPDRILKENAESSSNLDLTPLGGKSLRIEEKPRDEGESVVNNGEKCEDTIVSRELSSSLEVSGYENKDLSKVVIGQLKPHKEGKCPLGQNAKTLESEFQDCNGETIAGRNSSAELPSSSECSSHDADVSNPEIREHMESDDKSPLEQCSGRDQKEYGDFRTQRCGSDNYVDQAGSSPEHDHHQNWLPPDGEHSEGEESTPLAPKNNEKDLNGFMDYNGEQCEDRSFVDELSSICEFSGCKNKVLSVKVIEHLKQDEEGKCSFGQNAKKCENGIEDWNGERFAGRDPSAEFPSSSEFTGLEANVSTPEIREHVESDDKNPSEHCSESDQKEYGDSQIDWCRSDNSLDQAGTSPEHDHQKNRLPPDGEHSEGEENRSCSDELSNVCEVSDCENKVLSAEVIEQLKEDEEGQCPFSQNDKRCESGIQDWNGENVAGRNPSAEFPSSSEFSSQEAEVLIPEIRERVESDDKNPSEQCSGRDQKEYEDFLTEYCGSDNSLDQASSSPEHDHHQNRLPPDGEHSEGEVEGEESTHLSLENNEKSLNGFMDYNGEQCEDRSFSDDLSSVCEVSGFENKVLSAEVIEQLKQDGGKCHFGQNAKRCESGIQDSNEERVACRNPSAEFPSSSEFTSQEANVSTQVVRKRVDLGEKNLSERCTGRDQRECGDSRTESCADDNLIAKVQSLPEYDHQKSKFPPDDREHKEGDESTYLSPENNEKGLNRFRGPNGGLLEEMDNNRQDSTSFEIALRANANSSLSAGSSTEVKIDIKNLPHFRSSSTERYENADSGDSLVAAQDPSDENKTSVSRLSPNTEQLDHSHREDTRSLGRVSSVDTLDSLPSINSCSKHSVKHVDMSKFPTTKSYYAYDTSLSSYDGTIDQIPNHVLHPHRRKFKEKISTSTAELHKKGGLNTTNTRNSESEMQYWAASYSSVLQGKQYHAMEGSNSWHHVELPETRRHCRKSGNRLAFTSRDFQAAHRNGSPSSYQRSLLQNRQAYYSSDTPTYSETDKMDLLRTVCELKEQLNRMQYSKLTANGRFPAGIVEEKSTPLYYDHSAPEREMYADFSHPTYPARHDLLKGWPQRRKDLRMAFSGEAAHYRHQVNCSCLHCCPQDMHRSAQLPSHSMLCNNGHCMVHTGHNCCNVLASSSSSRQHYTSSEQSLLGCKTMSGNQKHKDKEMKRLYLREKYHITKWHLLPIVGGTPLISCYHCSELLQLPSEFLRFGKKYHQLRCDACGKVLKFSLLERMHIVPYLPEASAPPPSEADDYSDAINQRNQLPTCSTEGDASFLTPSADCIEWNAYNRKMSSGSSYKPTEDRKMKSVLKGNGNKNESLVETSKPVGASWLSGKKFHLKLKSCQNHQIFHFIGSQNNDPCKLHIQLSGAGAHVPETTNMQVEVLTGLWRP</sequence>
<feature type="region of interest" description="Disordered" evidence="1">
    <location>
        <begin position="795"/>
        <end position="847"/>
    </location>
</feature>
<feature type="compositionally biased region" description="Basic and acidic residues" evidence="1">
    <location>
        <begin position="395"/>
        <end position="405"/>
    </location>
</feature>
<feature type="region of interest" description="Disordered" evidence="1">
    <location>
        <begin position="717"/>
        <end position="752"/>
    </location>
</feature>
<feature type="compositionally biased region" description="Basic and acidic residues" evidence="1">
    <location>
        <begin position="98"/>
        <end position="107"/>
    </location>
</feature>
<dbReference type="PANTHER" id="PTHR31105:SF38">
    <property type="entry name" value="PROTEIN ENHANCED DISEASE RESISTANCE 4"/>
    <property type="match status" value="1"/>
</dbReference>
<dbReference type="InterPro" id="IPR021480">
    <property type="entry name" value="Zinc_ribbon_12"/>
</dbReference>
<feature type="compositionally biased region" description="Basic and acidic residues" evidence="1">
    <location>
        <begin position="575"/>
        <end position="600"/>
    </location>
</feature>
<feature type="compositionally biased region" description="Basic and acidic residues" evidence="1">
    <location>
        <begin position="926"/>
        <end position="937"/>
    </location>
</feature>
<feature type="compositionally biased region" description="Basic and acidic residues" evidence="1">
    <location>
        <begin position="295"/>
        <end position="313"/>
    </location>
</feature>
<dbReference type="Pfam" id="PF11331">
    <property type="entry name" value="Zn_ribbon_12"/>
    <property type="match status" value="1"/>
</dbReference>
<dbReference type="Proteomes" id="UP000834106">
    <property type="component" value="Chromosome 12"/>
</dbReference>
<feature type="compositionally biased region" description="Basic and acidic residues" evidence="1">
    <location>
        <begin position="470"/>
        <end position="495"/>
    </location>
</feature>
<feature type="region of interest" description="Disordered" evidence="1">
    <location>
        <begin position="277"/>
        <end position="329"/>
    </location>
</feature>
<organism evidence="4 5">
    <name type="scientific">Fraxinus pennsylvanica</name>
    <dbReference type="NCBI Taxonomy" id="56036"/>
    <lineage>
        <taxon>Eukaryota</taxon>
        <taxon>Viridiplantae</taxon>
        <taxon>Streptophyta</taxon>
        <taxon>Embryophyta</taxon>
        <taxon>Tracheophyta</taxon>
        <taxon>Spermatophyta</taxon>
        <taxon>Magnoliopsida</taxon>
        <taxon>eudicotyledons</taxon>
        <taxon>Gunneridae</taxon>
        <taxon>Pentapetalae</taxon>
        <taxon>asterids</taxon>
        <taxon>lamiids</taxon>
        <taxon>Lamiales</taxon>
        <taxon>Oleaceae</taxon>
        <taxon>Oleeae</taxon>
        <taxon>Fraxinus</taxon>
    </lineage>
</organism>
<reference evidence="4" key="1">
    <citation type="submission" date="2023-05" db="EMBL/GenBank/DDBJ databases">
        <authorList>
            <person name="Huff M."/>
        </authorList>
    </citation>
    <scope>NUCLEOTIDE SEQUENCE</scope>
</reference>
<feature type="compositionally biased region" description="Polar residues" evidence="1">
    <location>
        <begin position="609"/>
        <end position="619"/>
    </location>
</feature>
<evidence type="ECO:0000313" key="5">
    <source>
        <dbReference type="Proteomes" id="UP000834106"/>
    </source>
</evidence>
<feature type="compositionally biased region" description="Polar residues" evidence="1">
    <location>
        <begin position="736"/>
        <end position="752"/>
    </location>
</feature>